<organism evidence="1 2">
    <name type="scientific">Caldibacillus debilis</name>
    <dbReference type="NCBI Taxonomy" id="301148"/>
    <lineage>
        <taxon>Bacteria</taxon>
        <taxon>Bacillati</taxon>
        <taxon>Bacillota</taxon>
        <taxon>Bacilli</taxon>
        <taxon>Bacillales</taxon>
        <taxon>Bacillaceae</taxon>
        <taxon>Caldibacillus</taxon>
    </lineage>
</organism>
<dbReference type="AlphaFoldDB" id="A0A150L922"/>
<proteinExistence type="predicted"/>
<gene>
    <name evidence="1" type="ORF">B4135_0489</name>
</gene>
<evidence type="ECO:0000313" key="1">
    <source>
        <dbReference type="EMBL" id="KYD08807.1"/>
    </source>
</evidence>
<dbReference type="Proteomes" id="UP000075683">
    <property type="component" value="Unassembled WGS sequence"/>
</dbReference>
<protein>
    <submittedName>
        <fullName evidence="1">Uncharacterized protein</fullName>
    </submittedName>
</protein>
<comment type="caution">
    <text evidence="1">The sequence shown here is derived from an EMBL/GenBank/DDBJ whole genome shotgun (WGS) entry which is preliminary data.</text>
</comment>
<name>A0A150L922_9BACI</name>
<dbReference type="EMBL" id="LQYT01000135">
    <property type="protein sequence ID" value="KYD08807.1"/>
    <property type="molecule type" value="Genomic_DNA"/>
</dbReference>
<reference evidence="1 2" key="1">
    <citation type="submission" date="2016-01" db="EMBL/GenBank/DDBJ databases">
        <title>Draft Genome Sequences of Seven Thermophilic Sporeformers Isolated from Foods.</title>
        <authorList>
            <person name="Berendsen E.M."/>
            <person name="Wells-Bennik M.H."/>
            <person name="Krawcyk A.O."/>
            <person name="De Jong A."/>
            <person name="Holsappel S."/>
            <person name="Eijlander R.T."/>
            <person name="Kuipers O.P."/>
        </authorList>
    </citation>
    <scope>NUCLEOTIDE SEQUENCE [LARGE SCALE GENOMIC DNA]</scope>
    <source>
        <strain evidence="1 2">B4135</strain>
    </source>
</reference>
<sequence length="46" mass="5514">MHRLSENFSRKESFLYGAEMPNVRTARILPFSTSIYIYIIHLRAFH</sequence>
<evidence type="ECO:0000313" key="2">
    <source>
        <dbReference type="Proteomes" id="UP000075683"/>
    </source>
</evidence>
<accession>A0A150L922</accession>